<dbReference type="InterPro" id="IPR036736">
    <property type="entry name" value="ACP-like_sf"/>
</dbReference>
<feature type="domain" description="Carrier" evidence="4">
    <location>
        <begin position="93"/>
        <end position="168"/>
    </location>
</feature>
<accession>A0A6J4MNU9</accession>
<dbReference type="Pfam" id="PF00550">
    <property type="entry name" value="PP-binding"/>
    <property type="match status" value="1"/>
</dbReference>
<dbReference type="Gene3D" id="3.30.559.30">
    <property type="entry name" value="Nonribosomal peptide synthetase, condensation domain"/>
    <property type="match status" value="1"/>
</dbReference>
<feature type="non-terminal residue" evidence="5">
    <location>
        <position position="1012"/>
    </location>
</feature>
<dbReference type="Gene3D" id="1.10.1200.10">
    <property type="entry name" value="ACP-like"/>
    <property type="match status" value="1"/>
</dbReference>
<dbReference type="SMART" id="SM00823">
    <property type="entry name" value="PKS_PP"/>
    <property type="match status" value="1"/>
</dbReference>
<dbReference type="InterPro" id="IPR020806">
    <property type="entry name" value="PKS_PP-bd"/>
</dbReference>
<dbReference type="SUPFAM" id="SSF56801">
    <property type="entry name" value="Acetyl-CoA synthetase-like"/>
    <property type="match status" value="2"/>
</dbReference>
<proteinExistence type="predicted"/>
<dbReference type="CDD" id="cd05930">
    <property type="entry name" value="A_NRPS"/>
    <property type="match status" value="1"/>
</dbReference>
<dbReference type="InterPro" id="IPR010071">
    <property type="entry name" value="AA_adenyl_dom"/>
</dbReference>
<dbReference type="SUPFAM" id="SSF47336">
    <property type="entry name" value="ACP-like"/>
    <property type="match status" value="1"/>
</dbReference>
<dbReference type="PROSITE" id="PS00012">
    <property type="entry name" value="PHOSPHOPANTETHEINE"/>
    <property type="match status" value="1"/>
</dbReference>
<dbReference type="InterPro" id="IPR009081">
    <property type="entry name" value="PP-bd_ACP"/>
</dbReference>
<dbReference type="InterPro" id="IPR025110">
    <property type="entry name" value="AMP-bd_C"/>
</dbReference>
<dbReference type="PANTHER" id="PTHR45527:SF1">
    <property type="entry name" value="FATTY ACID SYNTHASE"/>
    <property type="match status" value="1"/>
</dbReference>
<dbReference type="PROSITE" id="PS50075">
    <property type="entry name" value="CARRIER"/>
    <property type="match status" value="1"/>
</dbReference>
<dbReference type="GO" id="GO:0005829">
    <property type="term" value="C:cytosol"/>
    <property type="evidence" value="ECO:0007669"/>
    <property type="project" value="TreeGrafter"/>
</dbReference>
<protein>
    <submittedName>
        <fullName evidence="5">Polyketide synthase modules and related proteins</fullName>
    </submittedName>
</protein>
<reference evidence="5" key="1">
    <citation type="submission" date="2020-02" db="EMBL/GenBank/DDBJ databases">
        <authorList>
            <person name="Meier V. D."/>
        </authorList>
    </citation>
    <scope>NUCLEOTIDE SEQUENCE</scope>
    <source>
        <strain evidence="5">AVDCRST_MAG89</strain>
    </source>
</reference>
<dbReference type="CDD" id="cd19531">
    <property type="entry name" value="LCL_NRPS-like"/>
    <property type="match status" value="1"/>
</dbReference>
<dbReference type="EMBL" id="CADCTV010000839">
    <property type="protein sequence ID" value="CAA9364638.1"/>
    <property type="molecule type" value="Genomic_DNA"/>
</dbReference>
<dbReference type="InterPro" id="IPR000873">
    <property type="entry name" value="AMP-dep_synth/lig_dom"/>
</dbReference>
<dbReference type="Pfam" id="PF00501">
    <property type="entry name" value="AMP-binding"/>
    <property type="match status" value="1"/>
</dbReference>
<dbReference type="PANTHER" id="PTHR45527">
    <property type="entry name" value="NONRIBOSOMAL PEPTIDE SYNTHETASE"/>
    <property type="match status" value="1"/>
</dbReference>
<dbReference type="InterPro" id="IPR023213">
    <property type="entry name" value="CAT-like_dom_sf"/>
</dbReference>
<dbReference type="GO" id="GO:0003824">
    <property type="term" value="F:catalytic activity"/>
    <property type="evidence" value="ECO:0007669"/>
    <property type="project" value="InterPro"/>
</dbReference>
<dbReference type="InterPro" id="IPR006162">
    <property type="entry name" value="Ppantetheine_attach_site"/>
</dbReference>
<dbReference type="GO" id="GO:0043041">
    <property type="term" value="P:amino acid activation for nonribosomal peptide biosynthetic process"/>
    <property type="evidence" value="ECO:0007669"/>
    <property type="project" value="TreeGrafter"/>
</dbReference>
<feature type="non-terminal residue" evidence="5">
    <location>
        <position position="1"/>
    </location>
</feature>
<dbReference type="FunFam" id="3.30.559.10:FF:000012">
    <property type="entry name" value="Non-ribosomal peptide synthetase"/>
    <property type="match status" value="1"/>
</dbReference>
<dbReference type="Gene3D" id="2.30.38.10">
    <property type="entry name" value="Luciferase, Domain 3"/>
    <property type="match status" value="1"/>
</dbReference>
<name>A0A6J4MNU9_9BACT</name>
<dbReference type="Pfam" id="PF13193">
    <property type="entry name" value="AMP-binding_C"/>
    <property type="match status" value="1"/>
</dbReference>
<dbReference type="PROSITE" id="PS00455">
    <property type="entry name" value="AMP_BINDING"/>
    <property type="match status" value="1"/>
</dbReference>
<dbReference type="Gene3D" id="3.40.50.980">
    <property type="match status" value="2"/>
</dbReference>
<dbReference type="FunFam" id="3.40.50.980:FF:000001">
    <property type="entry name" value="Non-ribosomal peptide synthetase"/>
    <property type="match status" value="1"/>
</dbReference>
<dbReference type="SUPFAM" id="SSF52777">
    <property type="entry name" value="CoA-dependent acyltransferases"/>
    <property type="match status" value="2"/>
</dbReference>
<dbReference type="InterPro" id="IPR020845">
    <property type="entry name" value="AMP-binding_CS"/>
</dbReference>
<dbReference type="Pfam" id="PF00668">
    <property type="entry name" value="Condensation"/>
    <property type="match status" value="1"/>
</dbReference>
<evidence type="ECO:0000313" key="5">
    <source>
        <dbReference type="EMBL" id="CAA9364638.1"/>
    </source>
</evidence>
<dbReference type="Gene3D" id="3.30.559.10">
    <property type="entry name" value="Chloramphenicol acetyltransferase-like domain"/>
    <property type="match status" value="1"/>
</dbReference>
<comment type="cofactor">
    <cofactor evidence="1">
        <name>pantetheine 4'-phosphate</name>
        <dbReference type="ChEBI" id="CHEBI:47942"/>
    </cofactor>
</comment>
<dbReference type="GO" id="GO:0031177">
    <property type="term" value="F:phosphopantetheine binding"/>
    <property type="evidence" value="ECO:0007669"/>
    <property type="project" value="InterPro"/>
</dbReference>
<evidence type="ECO:0000256" key="1">
    <source>
        <dbReference type="ARBA" id="ARBA00001957"/>
    </source>
</evidence>
<gene>
    <name evidence="5" type="ORF">AVDCRST_MAG89-3997</name>
</gene>
<evidence type="ECO:0000256" key="3">
    <source>
        <dbReference type="ARBA" id="ARBA00022553"/>
    </source>
</evidence>
<organism evidence="5">
    <name type="scientific">uncultured Gemmatimonadota bacterium</name>
    <dbReference type="NCBI Taxonomy" id="203437"/>
    <lineage>
        <taxon>Bacteria</taxon>
        <taxon>Pseudomonadati</taxon>
        <taxon>Gemmatimonadota</taxon>
        <taxon>environmental samples</taxon>
    </lineage>
</organism>
<evidence type="ECO:0000259" key="4">
    <source>
        <dbReference type="PROSITE" id="PS50075"/>
    </source>
</evidence>
<evidence type="ECO:0000256" key="2">
    <source>
        <dbReference type="ARBA" id="ARBA00022450"/>
    </source>
</evidence>
<dbReference type="FunFam" id="1.10.1200.10:FF:000005">
    <property type="entry name" value="Nonribosomal peptide synthetase 1"/>
    <property type="match status" value="1"/>
</dbReference>
<dbReference type="AlphaFoldDB" id="A0A6J4MNU9"/>
<dbReference type="InterPro" id="IPR045851">
    <property type="entry name" value="AMP-bd_C_sf"/>
</dbReference>
<sequence>EIEARLAEHAAVHEAVVVARDGEAGDPRLVAYYTGAEAGTAALRAHLAERLPEYMVPAAFVFMDALPVNPNGKLDRKALPAPELAPAEEGYVAPRTPVEEVLAGIWAEVLGLERVGVEESFFELGGHSLLATRVVSRIRELFGVELPLRALFEGPTVAELAGRVEDMRRAGVPVLPPVVPAGRTRALPLSFAQERLWFIDRMEPGSATYNMPLARHLGGALDPVALERALGEIVRRHESLRTTFRAVDGFPVQVISPFSGFALPVEDLSALGEADRPAAVWRRARDEAARPFDLAAGPVFRAALLRLGVEDHVLLLTMHHIATDGWSMGVLDRELSALYAAYREGGESPLPELPVQYADYAVWQREQLAGEALDRQLSYWRERLADAPELLELPTDHPRPPVQTYRGASVPVKLSLELQERLQALGRSEGATLYMTLLSAFQVLLGKYAGSDDVVVGSPIAGRTRGEVEELIGFFVNTLVLRSDLSGDPSFRQVLGRVREGTLGAYEHQEVPFERLVAELQPERSLSHSPLFQVMFSVENAGGGGGGSAFAGVEVNGVGTAMEVAKFDLSLELLATPQGLRGALNYSTDLFERGTVERMLGHLARVLEQAAADADVRLSELELLDEAERARVVQTWNRTEAGYPADGSVHERFQGQAARTPDAVAVRFRDETLTYAEVNERANRLAHHLAGLGVGPETRVAVCLERGPHMVVAVLAVLKAGGAYVPLDPAYPAERLAFMLADAAVPVLVTQESLRAALSVGDGVAVVSVDGDGVAAQSAGNPERGVSPDHLAYVIYTSGSTGTPKGVLVQHGSLANLLAATREAFGVGEGDVMPAIASYAFDIWLFEALLPLTSGAAVRLVERDRVLDVPALLEEIADATLVHAVPALMRQLVQAERETPRLGRLRRAFVGGDRVPADLLAEMREALPAAESHVLYGPTEGTILASTHPVDGIVYGHPIGRPLGNVRLYVCDALGGPQPAGVPGELLIGGAGVARGYQGRSAMTAERFVPDP</sequence>
<dbReference type="GO" id="GO:0044550">
    <property type="term" value="P:secondary metabolite biosynthetic process"/>
    <property type="evidence" value="ECO:0007669"/>
    <property type="project" value="TreeGrafter"/>
</dbReference>
<dbReference type="NCBIfam" id="TIGR01733">
    <property type="entry name" value="AA-adenyl-dom"/>
    <property type="match status" value="1"/>
</dbReference>
<dbReference type="InterPro" id="IPR001242">
    <property type="entry name" value="Condensation_dom"/>
</dbReference>
<dbReference type="Gene3D" id="3.30.300.30">
    <property type="match status" value="1"/>
</dbReference>
<keyword evidence="2" id="KW-0596">Phosphopantetheine</keyword>
<keyword evidence="3" id="KW-0597">Phosphoprotein</keyword>